<dbReference type="InterPro" id="IPR014001">
    <property type="entry name" value="Helicase_ATP-bd"/>
</dbReference>
<dbReference type="InterPro" id="IPR047187">
    <property type="entry name" value="SF1_C_Upf1"/>
</dbReference>
<dbReference type="InterPro" id="IPR041677">
    <property type="entry name" value="DNA2/NAM7_AAA_11"/>
</dbReference>
<dbReference type="OrthoDB" id="6513042at2759"/>
<dbReference type="AlphaFoldDB" id="A0A9Q9ANB9"/>
<feature type="region of interest" description="Disordered" evidence="3">
    <location>
        <begin position="799"/>
        <end position="826"/>
    </location>
</feature>
<dbReference type="CDD" id="cd18808">
    <property type="entry name" value="SF1_C_Upf1"/>
    <property type="match status" value="1"/>
</dbReference>
<evidence type="ECO:0000313" key="6">
    <source>
        <dbReference type="Proteomes" id="UP001056384"/>
    </source>
</evidence>
<keyword evidence="1 5" id="KW-0347">Helicase</keyword>
<organism evidence="5 6">
    <name type="scientific">Septoria linicola</name>
    <dbReference type="NCBI Taxonomy" id="215465"/>
    <lineage>
        <taxon>Eukaryota</taxon>
        <taxon>Fungi</taxon>
        <taxon>Dikarya</taxon>
        <taxon>Ascomycota</taxon>
        <taxon>Pezizomycotina</taxon>
        <taxon>Dothideomycetes</taxon>
        <taxon>Dothideomycetidae</taxon>
        <taxon>Mycosphaerellales</taxon>
        <taxon>Mycosphaerellaceae</taxon>
        <taxon>Septoria</taxon>
    </lineage>
</organism>
<feature type="domain" description="Helicase ATP-binding" evidence="4">
    <location>
        <begin position="264"/>
        <end position="490"/>
    </location>
</feature>
<evidence type="ECO:0000256" key="2">
    <source>
        <dbReference type="ARBA" id="ARBA00048432"/>
    </source>
</evidence>
<keyword evidence="5" id="KW-0547">Nucleotide-binding</keyword>
<gene>
    <name evidence="5" type="ORF">Slin15195_G025770</name>
</gene>
<accession>A0A9Q9ANB9</accession>
<dbReference type="GO" id="GO:0035194">
    <property type="term" value="P:regulatory ncRNA-mediated post-transcriptional gene silencing"/>
    <property type="evidence" value="ECO:0007669"/>
    <property type="project" value="TreeGrafter"/>
</dbReference>
<dbReference type="GO" id="GO:0005524">
    <property type="term" value="F:ATP binding"/>
    <property type="evidence" value="ECO:0007669"/>
    <property type="project" value="UniProtKB-KW"/>
</dbReference>
<dbReference type="InterPro" id="IPR027417">
    <property type="entry name" value="P-loop_NTPase"/>
</dbReference>
<protein>
    <submittedName>
        <fullName evidence="5">Helicase superfamily 1/2, ATP-binding domain, DNA2/NAM7 helicase, helicase</fullName>
    </submittedName>
</protein>
<evidence type="ECO:0000259" key="4">
    <source>
        <dbReference type="SMART" id="SM00487"/>
    </source>
</evidence>
<dbReference type="Proteomes" id="UP001056384">
    <property type="component" value="Chromosome 2"/>
</dbReference>
<reference evidence="5" key="1">
    <citation type="submission" date="2022-06" db="EMBL/GenBank/DDBJ databases">
        <title>Complete genome sequences of two strains of the flax pathogen Septoria linicola.</title>
        <authorList>
            <person name="Lapalu N."/>
            <person name="Simon A."/>
            <person name="Demenou B."/>
            <person name="Paumier D."/>
            <person name="Guillot M.-P."/>
            <person name="Gout L."/>
            <person name="Valade R."/>
        </authorList>
    </citation>
    <scope>NUCLEOTIDE SEQUENCE</scope>
    <source>
        <strain evidence="5">SE15195</strain>
    </source>
</reference>
<dbReference type="SUPFAM" id="SSF52540">
    <property type="entry name" value="P-loop containing nucleoside triphosphate hydrolases"/>
    <property type="match status" value="1"/>
</dbReference>
<evidence type="ECO:0000256" key="3">
    <source>
        <dbReference type="SAM" id="MobiDB-lite"/>
    </source>
</evidence>
<dbReference type="Pfam" id="PF13087">
    <property type="entry name" value="AAA_12"/>
    <property type="match status" value="1"/>
</dbReference>
<keyword evidence="1 5" id="KW-0378">Hydrolase</keyword>
<keyword evidence="6" id="KW-1185">Reference proteome</keyword>
<dbReference type="InterPro" id="IPR045055">
    <property type="entry name" value="DNA2/NAM7-like"/>
</dbReference>
<dbReference type="GO" id="GO:0005829">
    <property type="term" value="C:cytosol"/>
    <property type="evidence" value="ECO:0007669"/>
    <property type="project" value="TreeGrafter"/>
</dbReference>
<dbReference type="Pfam" id="PF13086">
    <property type="entry name" value="AAA_11"/>
    <property type="match status" value="2"/>
</dbReference>
<name>A0A9Q9ANB9_9PEZI</name>
<dbReference type="PANTHER" id="PTHR10887:SF322">
    <property type="entry name" value="HELICASE MOV-10"/>
    <property type="match status" value="1"/>
</dbReference>
<evidence type="ECO:0000256" key="1">
    <source>
        <dbReference type="ARBA" id="ARBA00022806"/>
    </source>
</evidence>
<dbReference type="PANTHER" id="PTHR10887">
    <property type="entry name" value="DNA2/NAM7 HELICASE FAMILY"/>
    <property type="match status" value="1"/>
</dbReference>
<dbReference type="EMBL" id="CP099419">
    <property type="protein sequence ID" value="USW49258.1"/>
    <property type="molecule type" value="Genomic_DNA"/>
</dbReference>
<sequence length="826" mass="92738">MSTSEKPVLDVYAAPYIPLKLKQVNETPAYDIASEPPPWIDFVSYVRAFAGTFLDARPSPSMPTIDDLSDLPTLLEEKCYKQFFDAALRLETDALRRDRESHYLYQVPLSQTPYDVEHFMHRLVVPGLRESSLPVEVGDVVQLRQLRYDGYGGIVLASDSVPHSRGVHPASNHEICHNAIVWVVDRFNETLHLRVDNFVPNSRLFNVCFTAQTTRLGALCTALADASKQVEQPQSWLQGMLFPRPEHGKQQTVLNPAQHGLNLFDPHLNREQVRAIDTILQNEYGSVPYLISGPPGTGKTKTIVELTLQMLQRDESSHILLCAPSESAADTLVKRLSAHLSPKELLRLNSPARSFPEVPNTILPFCFVDDRIFSLPPFGELMSKQVLVTTTRDAEFLRRARLTNADLFRHELAIFSAYHPRSPSPKFRLHWDAVVMDEAAQATEPEALLPLLVLAPPFLRQYIMNEPQVALVGDQSQLGPRTASKGVLQKSLFERLLARPLYSEHPLARAKERGGHIPRLTRDMLPLIRPPFTDLIRNYRSHPAILAIPSALFYHDTLEPVAEQTDALLDWPGFGGRDMPIVFHDNRSSDEIERDGGGWFNIEEATQAVDYAQSFLKLGVQPHEICVMSPFRAQVKLLRTKARARGLAMAGVNMGPLEAFQGLESRVVILCTTRTRNRFIDQDIARGLGVIYEPKRFNVALTRAKQAMVIIGNPDLLDQDPNWAAYLAFLKRNGAWKSDAQYIWQAPYGEAIRHSRLEKQLRARQSLEDTVAGTRRLGLHSDVETAIYQAGIVAEDMVAENDYEDREASSSGSEAQSYATTQPVSG</sequence>
<dbReference type="Gene3D" id="3.40.50.300">
    <property type="entry name" value="P-loop containing nucleotide triphosphate hydrolases"/>
    <property type="match status" value="3"/>
</dbReference>
<proteinExistence type="predicted"/>
<dbReference type="SMART" id="SM00487">
    <property type="entry name" value="DEXDc"/>
    <property type="match status" value="1"/>
</dbReference>
<keyword evidence="5" id="KW-0067">ATP-binding</keyword>
<dbReference type="InterPro" id="IPR041679">
    <property type="entry name" value="DNA2/NAM7-like_C"/>
</dbReference>
<comment type="catalytic activity">
    <reaction evidence="2">
        <text>ATP + H2O = ADP + phosphate + H(+)</text>
        <dbReference type="Rhea" id="RHEA:13065"/>
        <dbReference type="ChEBI" id="CHEBI:15377"/>
        <dbReference type="ChEBI" id="CHEBI:15378"/>
        <dbReference type="ChEBI" id="CHEBI:30616"/>
        <dbReference type="ChEBI" id="CHEBI:43474"/>
        <dbReference type="ChEBI" id="CHEBI:456216"/>
        <dbReference type="EC" id="3.6.4.12"/>
    </reaction>
    <physiologicalReaction direction="left-to-right" evidence="2">
        <dbReference type="Rhea" id="RHEA:13066"/>
    </physiologicalReaction>
</comment>
<dbReference type="GO" id="GO:0003678">
    <property type="term" value="F:DNA helicase activity"/>
    <property type="evidence" value="ECO:0007669"/>
    <property type="project" value="UniProtKB-EC"/>
</dbReference>
<feature type="compositionally biased region" description="Polar residues" evidence="3">
    <location>
        <begin position="809"/>
        <end position="826"/>
    </location>
</feature>
<evidence type="ECO:0000313" key="5">
    <source>
        <dbReference type="EMBL" id="USW49258.1"/>
    </source>
</evidence>